<keyword evidence="4" id="KW-0560">Oxidoreductase</keyword>
<organism evidence="6 7">
    <name type="scientific">Desmophyllum pertusum</name>
    <dbReference type="NCBI Taxonomy" id="174260"/>
    <lineage>
        <taxon>Eukaryota</taxon>
        <taxon>Metazoa</taxon>
        <taxon>Cnidaria</taxon>
        <taxon>Anthozoa</taxon>
        <taxon>Hexacorallia</taxon>
        <taxon>Scleractinia</taxon>
        <taxon>Caryophylliina</taxon>
        <taxon>Caryophylliidae</taxon>
        <taxon>Desmophyllum</taxon>
    </lineage>
</organism>
<evidence type="ECO:0000256" key="4">
    <source>
        <dbReference type="ARBA" id="ARBA00023002"/>
    </source>
</evidence>
<feature type="domain" description="FAD-dependent oxidoreductase 2 FAD-binding" evidence="5">
    <location>
        <begin position="34"/>
        <end position="66"/>
    </location>
</feature>
<dbReference type="PANTHER" id="PTHR47470">
    <property type="entry name" value="CHOLESTEROL OXIDASE"/>
    <property type="match status" value="1"/>
</dbReference>
<dbReference type="Gene3D" id="3.50.50.60">
    <property type="entry name" value="FAD/NAD(P)-binding domain"/>
    <property type="match status" value="1"/>
</dbReference>
<dbReference type="SUPFAM" id="SSF51905">
    <property type="entry name" value="FAD/NAD(P)-binding domain"/>
    <property type="match status" value="1"/>
</dbReference>
<dbReference type="AlphaFoldDB" id="A0A9X0CJ22"/>
<dbReference type="InterPro" id="IPR003953">
    <property type="entry name" value="FAD-dep_OxRdtase_2_FAD-bd"/>
</dbReference>
<dbReference type="PANTHER" id="PTHR47470:SF1">
    <property type="entry name" value="FAD-DEPENDENT OXIDOREDUCTASE 2 FAD BINDING DOMAIN-CONTAINING PROTEIN"/>
    <property type="match status" value="1"/>
</dbReference>
<keyword evidence="7" id="KW-1185">Reference proteome</keyword>
<keyword evidence="3" id="KW-0274">FAD</keyword>
<gene>
    <name evidence="6" type="ORF">OS493_028682</name>
</gene>
<evidence type="ECO:0000313" key="7">
    <source>
        <dbReference type="Proteomes" id="UP001163046"/>
    </source>
</evidence>
<accession>A0A9X0CJ22</accession>
<protein>
    <recommendedName>
        <fullName evidence="5">FAD-dependent oxidoreductase 2 FAD-binding domain-containing protein</fullName>
    </recommendedName>
</protein>
<dbReference type="GO" id="GO:0016491">
    <property type="term" value="F:oxidoreductase activity"/>
    <property type="evidence" value="ECO:0007669"/>
    <property type="project" value="UniProtKB-KW"/>
</dbReference>
<keyword evidence="2" id="KW-0285">Flavoprotein</keyword>
<evidence type="ECO:0000256" key="3">
    <source>
        <dbReference type="ARBA" id="ARBA00022827"/>
    </source>
</evidence>
<dbReference type="Pfam" id="PF00890">
    <property type="entry name" value="FAD_binding_2"/>
    <property type="match status" value="1"/>
</dbReference>
<name>A0A9X0CJ22_9CNID</name>
<comment type="caution">
    <text evidence="6">The sequence shown here is derived from an EMBL/GenBank/DDBJ whole genome shotgun (WGS) entry which is preliminary data.</text>
</comment>
<reference evidence="6" key="1">
    <citation type="submission" date="2023-01" db="EMBL/GenBank/DDBJ databases">
        <title>Genome assembly of the deep-sea coral Lophelia pertusa.</title>
        <authorList>
            <person name="Herrera S."/>
            <person name="Cordes E."/>
        </authorList>
    </citation>
    <scope>NUCLEOTIDE SEQUENCE</scope>
    <source>
        <strain evidence="6">USNM1676648</strain>
        <tissue evidence="6">Polyp</tissue>
    </source>
</reference>
<dbReference type="InterPro" id="IPR052542">
    <property type="entry name" value="Cholesterol_Oxidase"/>
</dbReference>
<evidence type="ECO:0000313" key="6">
    <source>
        <dbReference type="EMBL" id="KAJ7355015.1"/>
    </source>
</evidence>
<dbReference type="EMBL" id="MU827329">
    <property type="protein sequence ID" value="KAJ7355015.1"/>
    <property type="molecule type" value="Genomic_DNA"/>
</dbReference>
<comment type="cofactor">
    <cofactor evidence="1">
        <name>FAD</name>
        <dbReference type="ChEBI" id="CHEBI:57692"/>
    </cofactor>
</comment>
<sequence>MGSGASRRRREQVQQRPIFPRLSLPHASIKSQYDVVVVGSGYGASIAASRCARAGQSVCVLERGKEWLPGDFPETLSDASKHVQIKFGGKEKKFGEPSNLYEFIVTDDLTVVQGCGLGGGSLINANAALDAEPEVFQDP</sequence>
<evidence type="ECO:0000259" key="5">
    <source>
        <dbReference type="Pfam" id="PF00890"/>
    </source>
</evidence>
<dbReference type="Proteomes" id="UP001163046">
    <property type="component" value="Unassembled WGS sequence"/>
</dbReference>
<evidence type="ECO:0000256" key="1">
    <source>
        <dbReference type="ARBA" id="ARBA00001974"/>
    </source>
</evidence>
<dbReference type="OrthoDB" id="9974421at2759"/>
<evidence type="ECO:0000256" key="2">
    <source>
        <dbReference type="ARBA" id="ARBA00022630"/>
    </source>
</evidence>
<proteinExistence type="predicted"/>
<dbReference type="InterPro" id="IPR036188">
    <property type="entry name" value="FAD/NAD-bd_sf"/>
</dbReference>